<keyword evidence="4" id="KW-0378">Hydrolase</keyword>
<dbReference type="EMBL" id="AP023213">
    <property type="protein sequence ID" value="BCO11379.1"/>
    <property type="molecule type" value="Genomic_DNA"/>
</dbReference>
<evidence type="ECO:0000259" key="2">
    <source>
        <dbReference type="SMART" id="SM00477"/>
    </source>
</evidence>
<feature type="binding site" evidence="1">
    <location>
        <position position="32"/>
    </location>
    <ligand>
        <name>Mg(2+)</name>
        <dbReference type="ChEBI" id="CHEBI:18420"/>
        <note>catalytic</note>
    </ligand>
</feature>
<proteinExistence type="predicted"/>
<dbReference type="GO" id="GO:0046872">
    <property type="term" value="F:metal ion binding"/>
    <property type="evidence" value="ECO:0007669"/>
    <property type="project" value="UniProtKB-KW"/>
</dbReference>
<dbReference type="InterPro" id="IPR044929">
    <property type="entry name" value="DNA/RNA_non-sp_Endonuclease_sf"/>
</dbReference>
<keyword evidence="5" id="KW-1185">Reference proteome</keyword>
<dbReference type="SMART" id="SM00892">
    <property type="entry name" value="Endonuclease_NS"/>
    <property type="match status" value="1"/>
</dbReference>
<dbReference type="GO" id="GO:0003676">
    <property type="term" value="F:nucleic acid binding"/>
    <property type="evidence" value="ECO:0007669"/>
    <property type="project" value="InterPro"/>
</dbReference>
<feature type="domain" description="ENPP1-3/EXOG-like endonuclease/phosphodiesterase" evidence="2">
    <location>
        <begin position="1"/>
        <end position="132"/>
    </location>
</feature>
<evidence type="ECO:0000313" key="4">
    <source>
        <dbReference type="EMBL" id="BCO11379.1"/>
    </source>
</evidence>
<evidence type="ECO:0000259" key="3">
    <source>
        <dbReference type="SMART" id="SM00892"/>
    </source>
</evidence>
<dbReference type="InterPro" id="IPR001604">
    <property type="entry name" value="Endo_G_ENPP1-like_dom"/>
</dbReference>
<dbReference type="PANTHER" id="PTHR13966">
    <property type="entry name" value="ENDONUCLEASE RELATED"/>
    <property type="match status" value="1"/>
</dbReference>
<dbReference type="PANTHER" id="PTHR13966:SF5">
    <property type="entry name" value="ENDONUCLEASE G, MITOCHONDRIAL"/>
    <property type="match status" value="1"/>
</dbReference>
<dbReference type="InterPro" id="IPR020821">
    <property type="entry name" value="ENPP1-3/EXOG-like_nuc-like"/>
</dbReference>
<protein>
    <submittedName>
        <fullName evidence="4">DNA/RNA non-specific endonuclease</fullName>
    </submittedName>
</protein>
<sequence length="147" mass="16819">MAPAADMAWDAAAMSESFYLSNMVPQAGEGMNRGIWAVLEKKARQWVEKRGELYIYSGPIYREGDVKTIGRNKVAVPDALFKVVLDPARHEAIAVIMPNRRLDTRDMPKYLVPVREVERLTGLEFFSTLPQEEQDRIEVPKPEDLWQ</sequence>
<dbReference type="InterPro" id="IPR044925">
    <property type="entry name" value="His-Me_finger_sf"/>
</dbReference>
<evidence type="ECO:0000313" key="5">
    <source>
        <dbReference type="Proteomes" id="UP000515472"/>
    </source>
</evidence>
<evidence type="ECO:0000256" key="1">
    <source>
        <dbReference type="PIRSR" id="PIRSR640255-2"/>
    </source>
</evidence>
<dbReference type="GO" id="GO:0016787">
    <property type="term" value="F:hydrolase activity"/>
    <property type="evidence" value="ECO:0007669"/>
    <property type="project" value="InterPro"/>
</dbReference>
<dbReference type="AlphaFoldDB" id="A0A7R7FST8"/>
<organism evidence="4 5">
    <name type="scientific">Citrifermentans bremense</name>
    <dbReference type="NCBI Taxonomy" id="60035"/>
    <lineage>
        <taxon>Bacteria</taxon>
        <taxon>Pseudomonadati</taxon>
        <taxon>Thermodesulfobacteriota</taxon>
        <taxon>Desulfuromonadia</taxon>
        <taxon>Geobacterales</taxon>
        <taxon>Geobacteraceae</taxon>
        <taxon>Citrifermentans</taxon>
    </lineage>
</organism>
<keyword evidence="4" id="KW-0540">Nuclease</keyword>
<dbReference type="InterPro" id="IPR040255">
    <property type="entry name" value="Non-specific_endonuclease"/>
</dbReference>
<dbReference type="RefSeq" id="WP_226377933.1">
    <property type="nucleotide sequence ID" value="NZ_AP023213.1"/>
</dbReference>
<name>A0A7R7FST8_9BACT</name>
<dbReference type="Proteomes" id="UP000515472">
    <property type="component" value="Chromosome"/>
</dbReference>
<keyword evidence="4" id="KW-0255">Endonuclease</keyword>
<reference evidence="4 5" key="1">
    <citation type="submission" date="2020-06" db="EMBL/GenBank/DDBJ databases">
        <title>Interaction of electrochemicaly active bacteria, Geobacter bremensis R4 on different carbon anode.</title>
        <authorList>
            <person name="Meng L."/>
            <person name="Yoshida N."/>
        </authorList>
    </citation>
    <scope>NUCLEOTIDE SEQUENCE [LARGE SCALE GENOMIC DNA]</scope>
    <source>
        <strain evidence="4 5">R4</strain>
    </source>
</reference>
<dbReference type="GO" id="GO:0004519">
    <property type="term" value="F:endonuclease activity"/>
    <property type="evidence" value="ECO:0007669"/>
    <property type="project" value="UniProtKB-KW"/>
</dbReference>
<keyword evidence="1" id="KW-0479">Metal-binding</keyword>
<dbReference type="SUPFAM" id="SSF54060">
    <property type="entry name" value="His-Me finger endonucleases"/>
    <property type="match status" value="1"/>
</dbReference>
<feature type="domain" description="DNA/RNA non-specific endonuclease/pyrophosphatase/phosphodiesterase" evidence="3">
    <location>
        <begin position="1"/>
        <end position="132"/>
    </location>
</feature>
<dbReference type="SMART" id="SM00477">
    <property type="entry name" value="NUC"/>
    <property type="match status" value="1"/>
</dbReference>
<accession>A0A7R7FST8</accession>
<gene>
    <name evidence="4" type="ORF">GEOBRER4_n1996</name>
</gene>
<dbReference type="Pfam" id="PF01223">
    <property type="entry name" value="Endonuclease_NS"/>
    <property type="match status" value="1"/>
</dbReference>
<dbReference type="Gene3D" id="3.40.570.10">
    <property type="entry name" value="Extracellular Endonuclease, subunit A"/>
    <property type="match status" value="1"/>
</dbReference>